<dbReference type="InterPro" id="IPR009057">
    <property type="entry name" value="Homeodomain-like_sf"/>
</dbReference>
<dbReference type="FunFam" id="1.10.10.60:FF:000710">
    <property type="entry name" value="Paired box 7a"/>
    <property type="match status" value="1"/>
</dbReference>
<dbReference type="InterPro" id="IPR050649">
    <property type="entry name" value="Paired_Homeobox_TFs"/>
</dbReference>
<dbReference type="GO" id="GO:0000977">
    <property type="term" value="F:RNA polymerase II transcription regulatory region sequence-specific DNA binding"/>
    <property type="evidence" value="ECO:0007669"/>
    <property type="project" value="TreeGrafter"/>
</dbReference>
<organism evidence="6 7">
    <name type="scientific">Romanomermis culicivorax</name>
    <name type="common">Nematode worm</name>
    <dbReference type="NCBI Taxonomy" id="13658"/>
    <lineage>
        <taxon>Eukaryota</taxon>
        <taxon>Metazoa</taxon>
        <taxon>Ecdysozoa</taxon>
        <taxon>Nematoda</taxon>
        <taxon>Enoplea</taxon>
        <taxon>Dorylaimia</taxon>
        <taxon>Mermithida</taxon>
        <taxon>Mermithoidea</taxon>
        <taxon>Mermithidae</taxon>
        <taxon>Romanomermis</taxon>
    </lineage>
</organism>
<dbReference type="PROSITE" id="PS50071">
    <property type="entry name" value="HOMEOBOX_2"/>
    <property type="match status" value="1"/>
</dbReference>
<feature type="compositionally biased region" description="Low complexity" evidence="4">
    <location>
        <begin position="54"/>
        <end position="72"/>
    </location>
</feature>
<feature type="region of interest" description="Disordered" evidence="4">
    <location>
        <begin position="54"/>
        <end position="84"/>
    </location>
</feature>
<evidence type="ECO:0000259" key="5">
    <source>
        <dbReference type="PROSITE" id="PS50071"/>
    </source>
</evidence>
<evidence type="ECO:0000313" key="7">
    <source>
        <dbReference type="WBParaSite" id="nRc.2.0.1.t13365-RA"/>
    </source>
</evidence>
<keyword evidence="6" id="KW-1185">Reference proteome</keyword>
<dbReference type="Gene3D" id="1.10.10.60">
    <property type="entry name" value="Homeodomain-like"/>
    <property type="match status" value="1"/>
</dbReference>
<name>A0A915IGZ0_ROMCU</name>
<protein>
    <submittedName>
        <fullName evidence="7">Homeobox domain-containing protein</fullName>
    </submittedName>
</protein>
<dbReference type="SUPFAM" id="SSF46689">
    <property type="entry name" value="Homeodomain-like"/>
    <property type="match status" value="1"/>
</dbReference>
<dbReference type="PANTHER" id="PTHR24329:SF543">
    <property type="entry name" value="FI01017P-RELATED"/>
    <property type="match status" value="1"/>
</dbReference>
<evidence type="ECO:0000256" key="3">
    <source>
        <dbReference type="RuleBase" id="RU000682"/>
    </source>
</evidence>
<evidence type="ECO:0000256" key="1">
    <source>
        <dbReference type="ARBA" id="ARBA00004123"/>
    </source>
</evidence>
<dbReference type="SMART" id="SM00389">
    <property type="entry name" value="HOX"/>
    <property type="match status" value="1"/>
</dbReference>
<proteinExistence type="predicted"/>
<keyword evidence="2 3" id="KW-0238">DNA-binding</keyword>
<dbReference type="AlphaFoldDB" id="A0A915IGZ0"/>
<sequence>MLLNNKATNLPYKLYSNTAFPNQNLFNDVSSANGLKIGATGSSFLGSLGAAAATSGGVSASSSSSFLMTSSSDQQRASRKQRRIRTTFTSSQLRELERAFQETHYPDIYTREDLAMKVDLTEARVQVRLGLVTVTYRRMLC</sequence>
<dbReference type="InterPro" id="IPR001356">
    <property type="entry name" value="HD"/>
</dbReference>
<evidence type="ECO:0000256" key="2">
    <source>
        <dbReference type="PROSITE-ProRule" id="PRU00108"/>
    </source>
</evidence>
<dbReference type="Proteomes" id="UP000887565">
    <property type="component" value="Unplaced"/>
</dbReference>
<dbReference type="CDD" id="cd00086">
    <property type="entry name" value="homeodomain"/>
    <property type="match status" value="1"/>
</dbReference>
<feature type="domain" description="Homeobox" evidence="5">
    <location>
        <begin position="79"/>
        <end position="139"/>
    </location>
</feature>
<reference evidence="7" key="1">
    <citation type="submission" date="2022-11" db="UniProtKB">
        <authorList>
            <consortium name="WormBaseParasite"/>
        </authorList>
    </citation>
    <scope>IDENTIFICATION</scope>
</reference>
<feature type="DNA-binding region" description="Homeobox" evidence="2">
    <location>
        <begin position="81"/>
        <end position="140"/>
    </location>
</feature>
<dbReference type="WBParaSite" id="nRc.2.0.1.t13365-RA">
    <property type="protein sequence ID" value="nRc.2.0.1.t13365-RA"/>
    <property type="gene ID" value="nRc.2.0.1.g13365"/>
</dbReference>
<dbReference type="PANTHER" id="PTHR24329">
    <property type="entry name" value="HOMEOBOX PROTEIN ARISTALESS"/>
    <property type="match status" value="1"/>
</dbReference>
<evidence type="ECO:0000256" key="4">
    <source>
        <dbReference type="SAM" id="MobiDB-lite"/>
    </source>
</evidence>
<keyword evidence="2 3" id="KW-0371">Homeobox</keyword>
<evidence type="ECO:0000313" key="6">
    <source>
        <dbReference type="Proteomes" id="UP000887565"/>
    </source>
</evidence>
<comment type="subcellular location">
    <subcellularLocation>
        <location evidence="1 2 3">Nucleus</location>
    </subcellularLocation>
</comment>
<dbReference type="GO" id="GO:0005634">
    <property type="term" value="C:nucleus"/>
    <property type="evidence" value="ECO:0007669"/>
    <property type="project" value="UniProtKB-SubCell"/>
</dbReference>
<keyword evidence="2 3" id="KW-0539">Nucleus</keyword>
<dbReference type="GO" id="GO:0000981">
    <property type="term" value="F:DNA-binding transcription factor activity, RNA polymerase II-specific"/>
    <property type="evidence" value="ECO:0007669"/>
    <property type="project" value="TreeGrafter"/>
</dbReference>
<dbReference type="Pfam" id="PF00046">
    <property type="entry name" value="Homeodomain"/>
    <property type="match status" value="1"/>
</dbReference>
<accession>A0A915IGZ0</accession>